<feature type="transmembrane region" description="Helical" evidence="1">
    <location>
        <begin position="42"/>
        <end position="67"/>
    </location>
</feature>
<dbReference type="AlphaFoldDB" id="A0A225WP66"/>
<dbReference type="Proteomes" id="UP000198211">
    <property type="component" value="Unassembled WGS sequence"/>
</dbReference>
<evidence type="ECO:0000313" key="2">
    <source>
        <dbReference type="EMBL" id="OWZ19465.1"/>
    </source>
</evidence>
<keyword evidence="1" id="KW-0472">Membrane</keyword>
<feature type="transmembrane region" description="Helical" evidence="1">
    <location>
        <begin position="79"/>
        <end position="97"/>
    </location>
</feature>
<feature type="transmembrane region" description="Helical" evidence="1">
    <location>
        <begin position="109"/>
        <end position="129"/>
    </location>
</feature>
<evidence type="ECO:0000256" key="1">
    <source>
        <dbReference type="SAM" id="Phobius"/>
    </source>
</evidence>
<comment type="caution">
    <text evidence="2">The sequence shown here is derived from an EMBL/GenBank/DDBJ whole genome shotgun (WGS) entry which is preliminary data.</text>
</comment>
<feature type="transmembrane region" description="Helical" evidence="1">
    <location>
        <begin position="174"/>
        <end position="193"/>
    </location>
</feature>
<reference evidence="3" key="1">
    <citation type="submission" date="2017-03" db="EMBL/GenBank/DDBJ databases">
        <title>Phytopthora megakarya and P. palmivora, two closely related causual agents of cacao black pod achieved similar genome size and gene model numbers by different mechanisms.</title>
        <authorList>
            <person name="Ali S."/>
            <person name="Shao J."/>
            <person name="Larry D.J."/>
            <person name="Kronmiller B."/>
            <person name="Shen D."/>
            <person name="Strem M.D."/>
            <person name="Melnick R.L."/>
            <person name="Guiltinan M.J."/>
            <person name="Tyler B.M."/>
            <person name="Meinhardt L.W."/>
            <person name="Bailey B.A."/>
        </authorList>
    </citation>
    <scope>NUCLEOTIDE SEQUENCE [LARGE SCALE GENOMIC DNA]</scope>
    <source>
        <strain evidence="3">zdho120</strain>
    </source>
</reference>
<protein>
    <recommendedName>
        <fullName evidence="4">Transmembrane protein</fullName>
    </recommendedName>
</protein>
<dbReference type="EMBL" id="NBNE01000439">
    <property type="protein sequence ID" value="OWZ19465.1"/>
    <property type="molecule type" value="Genomic_DNA"/>
</dbReference>
<dbReference type="OrthoDB" id="90939at2759"/>
<feature type="transmembrane region" description="Helical" evidence="1">
    <location>
        <begin position="199"/>
        <end position="222"/>
    </location>
</feature>
<evidence type="ECO:0008006" key="4">
    <source>
        <dbReference type="Google" id="ProtNLM"/>
    </source>
</evidence>
<name>A0A225WP66_9STRA</name>
<proteinExistence type="predicted"/>
<gene>
    <name evidence="2" type="ORF">PHMEG_0006280</name>
</gene>
<keyword evidence="1" id="KW-1133">Transmembrane helix</keyword>
<accession>A0A225WP66</accession>
<keyword evidence="1" id="KW-0812">Transmembrane</keyword>
<evidence type="ECO:0000313" key="3">
    <source>
        <dbReference type="Proteomes" id="UP000198211"/>
    </source>
</evidence>
<keyword evidence="3" id="KW-1185">Reference proteome</keyword>
<sequence length="261" mass="29739">MNARECMRKVAQAVQSLQVELQGKYSIERVYRLEQYSRRASILQVLGIIITTPLSCLLSIVLMELIPLRDWRLGLSHSLTFWIRGFLVVFLVAFAVLEQCRHFVPLPMTGMQLWGTAILTAAGTALVTYEISREVGFPLPFTIACGSPPCSFFLSVCIFVFWRKFLTENVAERNRLIQYVLVVVVQIAMSYVYPAYNFIYVHLSSSAQMAFAILLPVLKILLKNWIGFLVRDMDDFKPEIVVLNAEVFHALYISWCGLVIA</sequence>
<organism evidence="2 3">
    <name type="scientific">Phytophthora megakarya</name>
    <dbReference type="NCBI Taxonomy" id="4795"/>
    <lineage>
        <taxon>Eukaryota</taxon>
        <taxon>Sar</taxon>
        <taxon>Stramenopiles</taxon>
        <taxon>Oomycota</taxon>
        <taxon>Peronosporomycetes</taxon>
        <taxon>Peronosporales</taxon>
        <taxon>Peronosporaceae</taxon>
        <taxon>Phytophthora</taxon>
    </lineage>
</organism>
<feature type="transmembrane region" description="Helical" evidence="1">
    <location>
        <begin position="141"/>
        <end position="162"/>
    </location>
</feature>